<comment type="caution">
    <text evidence="1">The sequence shown here is derived from an EMBL/GenBank/DDBJ whole genome shotgun (WGS) entry which is preliminary data.</text>
</comment>
<gene>
    <name evidence="1" type="ORF">EVAR_12888_1</name>
</gene>
<proteinExistence type="predicted"/>
<organism evidence="1 2">
    <name type="scientific">Eumeta variegata</name>
    <name type="common">Bagworm moth</name>
    <name type="synonym">Eumeta japonica</name>
    <dbReference type="NCBI Taxonomy" id="151549"/>
    <lineage>
        <taxon>Eukaryota</taxon>
        <taxon>Metazoa</taxon>
        <taxon>Ecdysozoa</taxon>
        <taxon>Arthropoda</taxon>
        <taxon>Hexapoda</taxon>
        <taxon>Insecta</taxon>
        <taxon>Pterygota</taxon>
        <taxon>Neoptera</taxon>
        <taxon>Endopterygota</taxon>
        <taxon>Lepidoptera</taxon>
        <taxon>Glossata</taxon>
        <taxon>Ditrysia</taxon>
        <taxon>Tineoidea</taxon>
        <taxon>Psychidae</taxon>
        <taxon>Oiketicinae</taxon>
        <taxon>Eumeta</taxon>
    </lineage>
</organism>
<accession>A0A4C1TVR4</accession>
<sequence length="144" mass="16517">MYWPNSWPSVKQPRRIDTPARYRSRVHLEDPIPLALLNHRTKAAAALNRFVQITRTRPDAPPLLLKASFLNIDRAVSRKTHGLSPRAFVYPLFLRDDFKPPCAGAVIIVLSSVYIRLNGFKEVLNSKMKIQTVLSILIIRIYVQ</sequence>
<evidence type="ECO:0000313" key="1">
    <source>
        <dbReference type="EMBL" id="GBP18109.1"/>
    </source>
</evidence>
<dbReference type="Proteomes" id="UP000299102">
    <property type="component" value="Unassembled WGS sequence"/>
</dbReference>
<keyword evidence="2" id="KW-1185">Reference proteome</keyword>
<reference evidence="1 2" key="1">
    <citation type="journal article" date="2019" name="Commun. Biol.">
        <title>The bagworm genome reveals a unique fibroin gene that provides high tensile strength.</title>
        <authorList>
            <person name="Kono N."/>
            <person name="Nakamura H."/>
            <person name="Ohtoshi R."/>
            <person name="Tomita M."/>
            <person name="Numata K."/>
            <person name="Arakawa K."/>
        </authorList>
    </citation>
    <scope>NUCLEOTIDE SEQUENCE [LARGE SCALE GENOMIC DNA]</scope>
</reference>
<protein>
    <submittedName>
        <fullName evidence="1">Uncharacterized protein</fullName>
    </submittedName>
</protein>
<dbReference type="EMBL" id="BGZK01000093">
    <property type="protein sequence ID" value="GBP18109.1"/>
    <property type="molecule type" value="Genomic_DNA"/>
</dbReference>
<evidence type="ECO:0000313" key="2">
    <source>
        <dbReference type="Proteomes" id="UP000299102"/>
    </source>
</evidence>
<dbReference type="AlphaFoldDB" id="A0A4C1TVR4"/>
<name>A0A4C1TVR4_EUMVA</name>